<name>A0A4U9IJX0_9ENTR</name>
<dbReference type="InterPro" id="IPR027463">
    <property type="entry name" value="AcrB_DN_DC_subdom"/>
</dbReference>
<dbReference type="Proteomes" id="UP000310719">
    <property type="component" value="Chromosome"/>
</dbReference>
<dbReference type="AlphaFoldDB" id="A0A4U9IJX0"/>
<accession>A0A4U9IJX0</accession>
<evidence type="ECO:0000256" key="1">
    <source>
        <dbReference type="ARBA" id="ARBA00022692"/>
    </source>
</evidence>
<dbReference type="EMBL" id="LR590464">
    <property type="protein sequence ID" value="VTP78438.1"/>
    <property type="molecule type" value="Genomic_DNA"/>
</dbReference>
<keyword evidence="2" id="KW-1133">Transmembrane helix</keyword>
<dbReference type="Pfam" id="PF00873">
    <property type="entry name" value="ACR_tran"/>
    <property type="match status" value="1"/>
</dbReference>
<dbReference type="Gene3D" id="3.30.70.1440">
    <property type="entry name" value="Multidrug efflux transporter AcrB pore domain"/>
    <property type="match status" value="1"/>
</dbReference>
<keyword evidence="1" id="KW-0812">Transmembrane</keyword>
<evidence type="ECO:0000256" key="2">
    <source>
        <dbReference type="ARBA" id="ARBA00022989"/>
    </source>
</evidence>
<keyword evidence="2" id="KW-0472">Membrane</keyword>
<gene>
    <name evidence="3" type="primary">cusA_6</name>
    <name evidence="3" type="ORF">NCTC13032_06155</name>
</gene>
<protein>
    <submittedName>
        <fullName evidence="3">Cation efflux system protein CusA</fullName>
    </submittedName>
</protein>
<sequence length="95" mass="10247">MPPIRNRIDMLSTGIKSPIGIKVSGTVLSDIDATAQSIEAVAKTVPGVVSVLAERLEGGRYIDIDINREKASRYGMTVGERPAVRLFSNRWGYGG</sequence>
<dbReference type="InterPro" id="IPR001036">
    <property type="entry name" value="Acrflvin-R"/>
</dbReference>
<dbReference type="Gene3D" id="3.30.2090.10">
    <property type="entry name" value="Multidrug efflux transporter AcrB TolC docking domain, DN and DC subdomains"/>
    <property type="match status" value="1"/>
</dbReference>
<organism evidence="3 4">
    <name type="scientific">Leclercia adecarboxylata</name>
    <dbReference type="NCBI Taxonomy" id="83655"/>
    <lineage>
        <taxon>Bacteria</taxon>
        <taxon>Pseudomonadati</taxon>
        <taxon>Pseudomonadota</taxon>
        <taxon>Gammaproteobacteria</taxon>
        <taxon>Enterobacterales</taxon>
        <taxon>Enterobacteriaceae</taxon>
        <taxon>Leclercia</taxon>
    </lineage>
</organism>
<reference evidence="3 4" key="1">
    <citation type="submission" date="2019-05" db="EMBL/GenBank/DDBJ databases">
        <authorList>
            <consortium name="Pathogen Informatics"/>
        </authorList>
    </citation>
    <scope>NUCLEOTIDE SEQUENCE [LARGE SCALE GENOMIC DNA]</scope>
    <source>
        <strain evidence="3 4">NCTC13032</strain>
    </source>
</reference>
<dbReference type="GO" id="GO:0016020">
    <property type="term" value="C:membrane"/>
    <property type="evidence" value="ECO:0007669"/>
    <property type="project" value="InterPro"/>
</dbReference>
<dbReference type="GO" id="GO:0022857">
    <property type="term" value="F:transmembrane transporter activity"/>
    <property type="evidence" value="ECO:0007669"/>
    <property type="project" value="InterPro"/>
</dbReference>
<evidence type="ECO:0000313" key="3">
    <source>
        <dbReference type="EMBL" id="VTP78438.1"/>
    </source>
</evidence>
<proteinExistence type="predicted"/>
<evidence type="ECO:0000313" key="4">
    <source>
        <dbReference type="Proteomes" id="UP000310719"/>
    </source>
</evidence>